<dbReference type="EMBL" id="JADKMA010000044">
    <property type="protein sequence ID" value="MBO8192244.1"/>
    <property type="molecule type" value="Genomic_DNA"/>
</dbReference>
<protein>
    <submittedName>
        <fullName evidence="2">Helix-turn-helix domain-containing protein</fullName>
    </submittedName>
</protein>
<keyword evidence="3" id="KW-1185">Reference proteome</keyword>
<dbReference type="InterPro" id="IPR010982">
    <property type="entry name" value="Lambda_DNA-bd_dom_sf"/>
</dbReference>
<sequence>MNELGRALRRWRDRADPADSGLPSGRARRAAGLRREELAGLAGISVDYVVRLEQGRAGSPSGQVLAALARALRLSDDERRHLFLLGGRALPGGGHMPGELSPGVRRLLDQLAGTPVSVFDAAWTLLEWNPLFAALMGDPSPLRGRERNVVWRHFTGRSGRVRHTAEQAELFEAAVVADLRTATARYPSDPALHGLVAEVSQRSPAFLRLWEEHAVGRHTMAAKTVEHPQVGAVTLDCDVLVAPDSDLRVVLYTAAPGTEAAEKLALLNVVGLQRLWA</sequence>
<organism evidence="2 3">
    <name type="scientific">Streptomyces oryzae</name>
    <dbReference type="NCBI Taxonomy" id="1434886"/>
    <lineage>
        <taxon>Bacteria</taxon>
        <taxon>Bacillati</taxon>
        <taxon>Actinomycetota</taxon>
        <taxon>Actinomycetes</taxon>
        <taxon>Kitasatosporales</taxon>
        <taxon>Streptomycetaceae</taxon>
        <taxon>Streptomyces</taxon>
    </lineage>
</organism>
<reference evidence="2 3" key="1">
    <citation type="submission" date="2020-11" db="EMBL/GenBank/DDBJ databases">
        <title>Streptomyces spirodelae sp. nov., isolated from duckweed.</title>
        <authorList>
            <person name="Saimee Y."/>
            <person name="Duangmal K."/>
        </authorList>
    </citation>
    <scope>NUCLEOTIDE SEQUENCE [LARGE SCALE GENOMIC DNA]</scope>
    <source>
        <strain evidence="2 3">S16-07</strain>
    </source>
</reference>
<evidence type="ECO:0000313" key="3">
    <source>
        <dbReference type="Proteomes" id="UP001519064"/>
    </source>
</evidence>
<feature type="domain" description="HTH cro/C1-type" evidence="1">
    <location>
        <begin position="26"/>
        <end position="79"/>
    </location>
</feature>
<dbReference type="Gene3D" id="1.10.260.40">
    <property type="entry name" value="lambda repressor-like DNA-binding domains"/>
    <property type="match status" value="1"/>
</dbReference>
<evidence type="ECO:0000313" key="2">
    <source>
        <dbReference type="EMBL" id="MBO8192244.1"/>
    </source>
</evidence>
<dbReference type="SUPFAM" id="SSF47413">
    <property type="entry name" value="lambda repressor-like DNA-binding domains"/>
    <property type="match status" value="1"/>
</dbReference>
<dbReference type="PROSITE" id="PS50943">
    <property type="entry name" value="HTH_CROC1"/>
    <property type="match status" value="1"/>
</dbReference>
<dbReference type="SMART" id="SM00530">
    <property type="entry name" value="HTH_XRE"/>
    <property type="match status" value="1"/>
</dbReference>
<accession>A0ABS3XA39</accession>
<dbReference type="RefSeq" id="WP_209239337.1">
    <property type="nucleotide sequence ID" value="NZ_JADKMA010000044.1"/>
</dbReference>
<evidence type="ECO:0000259" key="1">
    <source>
        <dbReference type="PROSITE" id="PS50943"/>
    </source>
</evidence>
<dbReference type="PANTHER" id="PTHR35010:SF2">
    <property type="entry name" value="BLL4672 PROTEIN"/>
    <property type="match status" value="1"/>
</dbReference>
<dbReference type="InterPro" id="IPR041413">
    <property type="entry name" value="MLTR_LBD"/>
</dbReference>
<dbReference type="Proteomes" id="UP001519064">
    <property type="component" value="Unassembled WGS sequence"/>
</dbReference>
<gene>
    <name evidence="2" type="ORF">ITI46_11285</name>
</gene>
<dbReference type="PANTHER" id="PTHR35010">
    <property type="entry name" value="BLL4672 PROTEIN-RELATED"/>
    <property type="match status" value="1"/>
</dbReference>
<name>A0ABS3XA39_9ACTN</name>
<dbReference type="InterPro" id="IPR001387">
    <property type="entry name" value="Cro/C1-type_HTH"/>
</dbReference>
<dbReference type="Pfam" id="PF13560">
    <property type="entry name" value="HTH_31"/>
    <property type="match status" value="1"/>
</dbReference>
<dbReference type="Pfam" id="PF17765">
    <property type="entry name" value="MLTR_LBD"/>
    <property type="match status" value="1"/>
</dbReference>
<proteinExistence type="predicted"/>
<dbReference type="Gene3D" id="3.30.450.180">
    <property type="match status" value="1"/>
</dbReference>
<comment type="caution">
    <text evidence="2">The sequence shown here is derived from an EMBL/GenBank/DDBJ whole genome shotgun (WGS) entry which is preliminary data.</text>
</comment>